<keyword evidence="2 8" id="KW-1003">Cell membrane</keyword>
<dbReference type="GO" id="GO:0043025">
    <property type="term" value="C:neuronal cell body"/>
    <property type="evidence" value="ECO:0007669"/>
    <property type="project" value="TreeGrafter"/>
</dbReference>
<dbReference type="InterPro" id="IPR013604">
    <property type="entry name" value="7TM_chemorcpt"/>
</dbReference>
<dbReference type="OMA" id="AWLCLHV"/>
<keyword evidence="4 8" id="KW-1133">Transmembrane helix</keyword>
<dbReference type="GO" id="GO:0008049">
    <property type="term" value="P:male courtship behavior"/>
    <property type="evidence" value="ECO:0007669"/>
    <property type="project" value="TreeGrafter"/>
</dbReference>
<proteinExistence type="inferred from homology"/>
<evidence type="ECO:0000256" key="8">
    <source>
        <dbReference type="RuleBase" id="RU363108"/>
    </source>
</evidence>
<comment type="subcellular location">
    <subcellularLocation>
        <location evidence="1 8">Cell membrane</location>
        <topology evidence="1 8">Multi-pass membrane protein</topology>
    </subcellularLocation>
</comment>
<keyword evidence="6 8" id="KW-0675">Receptor</keyword>
<keyword evidence="3 8" id="KW-0812">Transmembrane</keyword>
<sequence>MSPNSWVIEMAAHKSRLQVRRSLSPHPHALGSDAFVRSPHAPVGNPVFEDIGTILSVLKASGLLPIYEQVSSFEVGPPTRTNEFYSFFVRGVVHALTIFNIYSLMTPNGAKLFISLRETDNVNQWIELLLCILTYTLTVFVCARNTKCIIQIMNEILKLDQEVLRQFGVALSNNCNFSIKFLLLIAACQAYIIFIRIHVLDGVITPTTYILIGFYAIQNGLTATYIVFASALLRIVCIRFQFVNRLLNGYSYAQLLGKSRRQLQSHMESFPEDSLFIYRTHNRLLRIYKSINECCSLIIVCFLGYSFYTVTTNWYNLFVQITNNKGVISSHIMQWCLAWLCLHTALLTLLSRSCGATTNEANITSQILARVYGKSKEFQNIIDKFLTKSIKQEVQFTAYGFFAIDNSTLFKIFSAVTTYLVILIQFKQLEDSKLEEQLQETN</sequence>
<dbReference type="GO" id="GO:0005886">
    <property type="term" value="C:plasma membrane"/>
    <property type="evidence" value="ECO:0007669"/>
    <property type="project" value="UniProtKB-SubCell"/>
</dbReference>
<feature type="transmembrane region" description="Helical" evidence="8">
    <location>
        <begin position="290"/>
        <end position="308"/>
    </location>
</feature>
<dbReference type="FunCoup" id="B4LTE5">
    <property type="interactions" value="4"/>
</dbReference>
<comment type="function">
    <text evidence="8">Gustatory receptor which mediates acceptance or avoidance behavior, depending on its substrates.</text>
</comment>
<dbReference type="Proteomes" id="UP000008792">
    <property type="component" value="Unassembled WGS sequence"/>
</dbReference>
<dbReference type="KEGG" id="dvi:6627910"/>
<dbReference type="PhylomeDB" id="B4LTE5"/>
<feature type="transmembrane region" description="Helical" evidence="8">
    <location>
        <begin position="212"/>
        <end position="236"/>
    </location>
</feature>
<name>B4LTE5_DROVI</name>
<evidence type="ECO:0000256" key="7">
    <source>
        <dbReference type="ARBA" id="ARBA00023224"/>
    </source>
</evidence>
<dbReference type="PANTHER" id="PTHR21143:SF133">
    <property type="entry name" value="GUSTATORY AND PHEROMONE RECEPTOR 32A-RELATED"/>
    <property type="match status" value="1"/>
</dbReference>
<dbReference type="eggNOG" id="ENOG502T08N">
    <property type="taxonomic scope" value="Eukaryota"/>
</dbReference>
<comment type="caution">
    <text evidence="8">Lacks conserved residue(s) required for the propagation of feature annotation.</text>
</comment>
<dbReference type="EMBL" id="CH940649">
    <property type="protein sequence ID" value="EDW63915.1"/>
    <property type="molecule type" value="Genomic_DNA"/>
</dbReference>
<organism evidence="9 10">
    <name type="scientific">Drosophila virilis</name>
    <name type="common">Fruit fly</name>
    <dbReference type="NCBI Taxonomy" id="7244"/>
    <lineage>
        <taxon>Eukaryota</taxon>
        <taxon>Metazoa</taxon>
        <taxon>Ecdysozoa</taxon>
        <taxon>Arthropoda</taxon>
        <taxon>Hexapoda</taxon>
        <taxon>Insecta</taxon>
        <taxon>Pterygota</taxon>
        <taxon>Neoptera</taxon>
        <taxon>Endopterygota</taxon>
        <taxon>Diptera</taxon>
        <taxon>Brachycera</taxon>
        <taxon>Muscomorpha</taxon>
        <taxon>Ephydroidea</taxon>
        <taxon>Drosophilidae</taxon>
        <taxon>Drosophila</taxon>
    </lineage>
</organism>
<keyword evidence="5 8" id="KW-0472">Membrane</keyword>
<dbReference type="GO" id="GO:0030425">
    <property type="term" value="C:dendrite"/>
    <property type="evidence" value="ECO:0007669"/>
    <property type="project" value="TreeGrafter"/>
</dbReference>
<keyword evidence="7 8" id="KW-0807">Transducer</keyword>
<evidence type="ECO:0000256" key="4">
    <source>
        <dbReference type="ARBA" id="ARBA00022989"/>
    </source>
</evidence>
<evidence type="ECO:0000256" key="6">
    <source>
        <dbReference type="ARBA" id="ARBA00023170"/>
    </source>
</evidence>
<dbReference type="GO" id="GO:0007635">
    <property type="term" value="P:chemosensory behavior"/>
    <property type="evidence" value="ECO:0007669"/>
    <property type="project" value="TreeGrafter"/>
</dbReference>
<dbReference type="Pfam" id="PF08395">
    <property type="entry name" value="7tm_7"/>
    <property type="match status" value="1"/>
</dbReference>
<feature type="transmembrane region" description="Helical" evidence="8">
    <location>
        <begin position="328"/>
        <end position="350"/>
    </location>
</feature>
<dbReference type="HOGENOM" id="CLU_058693_0_0_1"/>
<feature type="transmembrane region" description="Helical" evidence="8">
    <location>
        <begin position="181"/>
        <end position="200"/>
    </location>
</feature>
<feature type="transmembrane region" description="Helical" evidence="8">
    <location>
        <begin position="87"/>
        <end position="105"/>
    </location>
</feature>
<accession>B4LTE5</accession>
<dbReference type="PANTHER" id="PTHR21143">
    <property type="entry name" value="INVERTEBRATE GUSTATORY RECEPTOR"/>
    <property type="match status" value="1"/>
</dbReference>
<evidence type="ECO:0000256" key="1">
    <source>
        <dbReference type="ARBA" id="ARBA00004651"/>
    </source>
</evidence>
<protein>
    <recommendedName>
        <fullName evidence="8">Gustatory receptor</fullName>
    </recommendedName>
</protein>
<dbReference type="STRING" id="7244.B4LTE5"/>
<evidence type="ECO:0000313" key="9">
    <source>
        <dbReference type="EMBL" id="EDW63915.1"/>
    </source>
</evidence>
<dbReference type="GO" id="GO:0007165">
    <property type="term" value="P:signal transduction"/>
    <property type="evidence" value="ECO:0007669"/>
    <property type="project" value="UniProtKB-KW"/>
</dbReference>
<comment type="similarity">
    <text evidence="8">Belongs to the insect chemoreceptor superfamily. Gustatory receptor (GR) family.</text>
</comment>
<feature type="transmembrane region" description="Helical" evidence="8">
    <location>
        <begin position="125"/>
        <end position="143"/>
    </location>
</feature>
<evidence type="ECO:0000313" key="10">
    <source>
        <dbReference type="Proteomes" id="UP000008792"/>
    </source>
</evidence>
<reference evidence="9 10" key="1">
    <citation type="journal article" date="2007" name="Nature">
        <title>Evolution of genes and genomes on the Drosophila phylogeny.</title>
        <authorList>
            <consortium name="Drosophila 12 Genomes Consortium"/>
            <person name="Clark A.G."/>
            <person name="Eisen M.B."/>
            <person name="Smith D.R."/>
            <person name="Bergman C.M."/>
            <person name="Oliver B."/>
            <person name="Markow T.A."/>
            <person name="Kaufman T.C."/>
            <person name="Kellis M."/>
            <person name="Gelbart W."/>
            <person name="Iyer V.N."/>
            <person name="Pollard D.A."/>
            <person name="Sackton T.B."/>
            <person name="Larracuente A.M."/>
            <person name="Singh N.D."/>
            <person name="Abad J.P."/>
            <person name="Abt D.N."/>
            <person name="Adryan B."/>
            <person name="Aguade M."/>
            <person name="Akashi H."/>
            <person name="Anderson W.W."/>
            <person name="Aquadro C.F."/>
            <person name="Ardell D.H."/>
            <person name="Arguello R."/>
            <person name="Artieri C.G."/>
            <person name="Barbash D.A."/>
            <person name="Barker D."/>
            <person name="Barsanti P."/>
            <person name="Batterham P."/>
            <person name="Batzoglou S."/>
            <person name="Begun D."/>
            <person name="Bhutkar A."/>
            <person name="Blanco E."/>
            <person name="Bosak S.A."/>
            <person name="Bradley R.K."/>
            <person name="Brand A.D."/>
            <person name="Brent M.R."/>
            <person name="Brooks A.N."/>
            <person name="Brown R.H."/>
            <person name="Butlin R.K."/>
            <person name="Caggese C."/>
            <person name="Calvi B.R."/>
            <person name="Bernardo de Carvalho A."/>
            <person name="Caspi A."/>
            <person name="Castrezana S."/>
            <person name="Celniker S.E."/>
            <person name="Chang J.L."/>
            <person name="Chapple C."/>
            <person name="Chatterji S."/>
            <person name="Chinwalla A."/>
            <person name="Civetta A."/>
            <person name="Clifton S.W."/>
            <person name="Comeron J.M."/>
            <person name="Costello J.C."/>
            <person name="Coyne J.A."/>
            <person name="Daub J."/>
            <person name="David R.G."/>
            <person name="Delcher A.L."/>
            <person name="Delehaunty K."/>
            <person name="Do C.B."/>
            <person name="Ebling H."/>
            <person name="Edwards K."/>
            <person name="Eickbush T."/>
            <person name="Evans J.D."/>
            <person name="Filipski A."/>
            <person name="Findeiss S."/>
            <person name="Freyhult E."/>
            <person name="Fulton L."/>
            <person name="Fulton R."/>
            <person name="Garcia A.C."/>
            <person name="Gardiner A."/>
            <person name="Garfield D.A."/>
            <person name="Garvin B.E."/>
            <person name="Gibson G."/>
            <person name="Gilbert D."/>
            <person name="Gnerre S."/>
            <person name="Godfrey J."/>
            <person name="Good R."/>
            <person name="Gotea V."/>
            <person name="Gravely B."/>
            <person name="Greenberg A.J."/>
            <person name="Griffiths-Jones S."/>
            <person name="Gross S."/>
            <person name="Guigo R."/>
            <person name="Gustafson E.A."/>
            <person name="Haerty W."/>
            <person name="Hahn M.W."/>
            <person name="Halligan D.L."/>
            <person name="Halpern A.L."/>
            <person name="Halter G.M."/>
            <person name="Han M.V."/>
            <person name="Heger A."/>
            <person name="Hillier L."/>
            <person name="Hinrichs A.S."/>
            <person name="Holmes I."/>
            <person name="Hoskins R.A."/>
            <person name="Hubisz M.J."/>
            <person name="Hultmark D."/>
            <person name="Huntley M.A."/>
            <person name="Jaffe D.B."/>
            <person name="Jagadeeshan S."/>
            <person name="Jeck W.R."/>
            <person name="Johnson J."/>
            <person name="Jones C.D."/>
            <person name="Jordan W.C."/>
            <person name="Karpen G.H."/>
            <person name="Kataoka E."/>
            <person name="Keightley P.D."/>
            <person name="Kheradpour P."/>
            <person name="Kirkness E.F."/>
            <person name="Koerich L.B."/>
            <person name="Kristiansen K."/>
            <person name="Kudrna D."/>
            <person name="Kulathinal R.J."/>
            <person name="Kumar S."/>
            <person name="Kwok R."/>
            <person name="Lander E."/>
            <person name="Langley C.H."/>
            <person name="Lapoint R."/>
            <person name="Lazzaro B.P."/>
            <person name="Lee S.J."/>
            <person name="Levesque L."/>
            <person name="Li R."/>
            <person name="Lin C.F."/>
            <person name="Lin M.F."/>
            <person name="Lindblad-Toh K."/>
            <person name="Llopart A."/>
            <person name="Long M."/>
            <person name="Low L."/>
            <person name="Lozovsky E."/>
            <person name="Lu J."/>
            <person name="Luo M."/>
            <person name="Machado C.A."/>
            <person name="Makalowski W."/>
            <person name="Marzo M."/>
            <person name="Matsuda M."/>
            <person name="Matzkin L."/>
            <person name="McAllister B."/>
            <person name="McBride C.S."/>
            <person name="McKernan B."/>
            <person name="McKernan K."/>
            <person name="Mendez-Lago M."/>
            <person name="Minx P."/>
            <person name="Mollenhauer M.U."/>
            <person name="Montooth K."/>
            <person name="Mount S.M."/>
            <person name="Mu X."/>
            <person name="Myers E."/>
            <person name="Negre B."/>
            <person name="Newfeld S."/>
            <person name="Nielsen R."/>
            <person name="Noor M.A."/>
            <person name="O'Grady P."/>
            <person name="Pachter L."/>
            <person name="Papaceit M."/>
            <person name="Parisi M.J."/>
            <person name="Parisi M."/>
            <person name="Parts L."/>
            <person name="Pedersen J.S."/>
            <person name="Pesole G."/>
            <person name="Phillippy A.M."/>
            <person name="Ponting C.P."/>
            <person name="Pop M."/>
            <person name="Porcelli D."/>
            <person name="Powell J.R."/>
            <person name="Prohaska S."/>
            <person name="Pruitt K."/>
            <person name="Puig M."/>
            <person name="Quesneville H."/>
            <person name="Ram K.R."/>
            <person name="Rand D."/>
            <person name="Rasmussen M.D."/>
            <person name="Reed L.K."/>
            <person name="Reenan R."/>
            <person name="Reily A."/>
            <person name="Remington K.A."/>
            <person name="Rieger T.T."/>
            <person name="Ritchie M.G."/>
            <person name="Robin C."/>
            <person name="Rogers Y.H."/>
            <person name="Rohde C."/>
            <person name="Rozas J."/>
            <person name="Rubenfield M.J."/>
            <person name="Ruiz A."/>
            <person name="Russo S."/>
            <person name="Salzberg S.L."/>
            <person name="Sanchez-Gracia A."/>
            <person name="Saranga D.J."/>
            <person name="Sato H."/>
            <person name="Schaeffer S.W."/>
            <person name="Schatz M.C."/>
            <person name="Schlenke T."/>
            <person name="Schwartz R."/>
            <person name="Segarra C."/>
            <person name="Singh R.S."/>
            <person name="Sirot L."/>
            <person name="Sirota M."/>
            <person name="Sisneros N.B."/>
            <person name="Smith C.D."/>
            <person name="Smith T.F."/>
            <person name="Spieth J."/>
            <person name="Stage D.E."/>
            <person name="Stark A."/>
            <person name="Stephan W."/>
            <person name="Strausberg R.L."/>
            <person name="Strempel S."/>
            <person name="Sturgill D."/>
            <person name="Sutton G."/>
            <person name="Sutton G.G."/>
            <person name="Tao W."/>
            <person name="Teichmann S."/>
            <person name="Tobari Y.N."/>
            <person name="Tomimura Y."/>
            <person name="Tsolas J.M."/>
            <person name="Valente V.L."/>
            <person name="Venter E."/>
            <person name="Venter J.C."/>
            <person name="Vicario S."/>
            <person name="Vieira F.G."/>
            <person name="Vilella A.J."/>
            <person name="Villasante A."/>
            <person name="Walenz B."/>
            <person name="Wang J."/>
            <person name="Wasserman M."/>
            <person name="Watts T."/>
            <person name="Wilson D."/>
            <person name="Wilson R.K."/>
            <person name="Wing R.A."/>
            <person name="Wolfner M.F."/>
            <person name="Wong A."/>
            <person name="Wong G.K."/>
            <person name="Wu C.I."/>
            <person name="Wu G."/>
            <person name="Yamamoto D."/>
            <person name="Yang H.P."/>
            <person name="Yang S.P."/>
            <person name="Yorke J.A."/>
            <person name="Yoshida K."/>
            <person name="Zdobnov E."/>
            <person name="Zhang P."/>
            <person name="Zhang Y."/>
            <person name="Zimin A.V."/>
            <person name="Baldwin J."/>
            <person name="Abdouelleil A."/>
            <person name="Abdulkadir J."/>
            <person name="Abebe A."/>
            <person name="Abera B."/>
            <person name="Abreu J."/>
            <person name="Acer S.C."/>
            <person name="Aftuck L."/>
            <person name="Alexander A."/>
            <person name="An P."/>
            <person name="Anderson E."/>
            <person name="Anderson S."/>
            <person name="Arachi H."/>
            <person name="Azer M."/>
            <person name="Bachantsang P."/>
            <person name="Barry A."/>
            <person name="Bayul T."/>
            <person name="Berlin A."/>
            <person name="Bessette D."/>
            <person name="Bloom T."/>
            <person name="Blye J."/>
            <person name="Boguslavskiy L."/>
            <person name="Bonnet C."/>
            <person name="Boukhgalter B."/>
            <person name="Bourzgui I."/>
            <person name="Brown A."/>
            <person name="Cahill P."/>
            <person name="Channer S."/>
            <person name="Cheshatsang Y."/>
            <person name="Chuda L."/>
            <person name="Citroen M."/>
            <person name="Collymore A."/>
            <person name="Cooke P."/>
            <person name="Costello M."/>
            <person name="D'Aco K."/>
            <person name="Daza R."/>
            <person name="De Haan G."/>
            <person name="DeGray S."/>
            <person name="DeMaso C."/>
            <person name="Dhargay N."/>
            <person name="Dooley K."/>
            <person name="Dooley E."/>
            <person name="Doricent M."/>
            <person name="Dorje P."/>
            <person name="Dorjee K."/>
            <person name="Dupes A."/>
            <person name="Elong R."/>
            <person name="Falk J."/>
            <person name="Farina A."/>
            <person name="Faro S."/>
            <person name="Ferguson D."/>
            <person name="Fisher S."/>
            <person name="Foley C.D."/>
            <person name="Franke A."/>
            <person name="Friedrich D."/>
            <person name="Gadbois L."/>
            <person name="Gearin G."/>
            <person name="Gearin C.R."/>
            <person name="Giannoukos G."/>
            <person name="Goode T."/>
            <person name="Graham J."/>
            <person name="Grandbois E."/>
            <person name="Grewal S."/>
            <person name="Gyaltsen K."/>
            <person name="Hafez N."/>
            <person name="Hagos B."/>
            <person name="Hall J."/>
            <person name="Henson C."/>
            <person name="Hollinger A."/>
            <person name="Honan T."/>
            <person name="Huard M.D."/>
            <person name="Hughes L."/>
            <person name="Hurhula B."/>
            <person name="Husby M.E."/>
            <person name="Kamat A."/>
            <person name="Kanga B."/>
            <person name="Kashin S."/>
            <person name="Khazanovich D."/>
            <person name="Kisner P."/>
            <person name="Lance K."/>
            <person name="Lara M."/>
            <person name="Lee W."/>
            <person name="Lennon N."/>
            <person name="Letendre F."/>
            <person name="LeVine R."/>
            <person name="Lipovsky A."/>
            <person name="Liu X."/>
            <person name="Liu J."/>
            <person name="Liu S."/>
            <person name="Lokyitsang T."/>
            <person name="Lokyitsang Y."/>
            <person name="Lubonja R."/>
            <person name="Lui A."/>
            <person name="MacDonald P."/>
            <person name="Magnisalis V."/>
            <person name="Maru K."/>
            <person name="Matthews C."/>
            <person name="McCusker W."/>
            <person name="McDonough S."/>
            <person name="Mehta T."/>
            <person name="Meldrim J."/>
            <person name="Meneus L."/>
            <person name="Mihai O."/>
            <person name="Mihalev A."/>
            <person name="Mihova T."/>
            <person name="Mittelman R."/>
            <person name="Mlenga V."/>
            <person name="Montmayeur A."/>
            <person name="Mulrain L."/>
            <person name="Navidi A."/>
            <person name="Naylor J."/>
            <person name="Negash T."/>
            <person name="Nguyen T."/>
            <person name="Nguyen N."/>
            <person name="Nicol R."/>
            <person name="Norbu C."/>
            <person name="Norbu N."/>
            <person name="Novod N."/>
            <person name="O'Neill B."/>
            <person name="Osman S."/>
            <person name="Markiewicz E."/>
            <person name="Oyono O.L."/>
            <person name="Patti C."/>
            <person name="Phunkhang P."/>
            <person name="Pierre F."/>
            <person name="Priest M."/>
            <person name="Raghuraman S."/>
            <person name="Rege F."/>
            <person name="Reyes R."/>
            <person name="Rise C."/>
            <person name="Rogov P."/>
            <person name="Ross K."/>
            <person name="Ryan E."/>
            <person name="Settipalli S."/>
            <person name="Shea T."/>
            <person name="Sherpa N."/>
            <person name="Shi L."/>
            <person name="Shih D."/>
            <person name="Sparrow T."/>
            <person name="Spaulding J."/>
            <person name="Stalker J."/>
            <person name="Stange-Thomann N."/>
            <person name="Stavropoulos S."/>
            <person name="Stone C."/>
            <person name="Strader C."/>
            <person name="Tesfaye S."/>
            <person name="Thomson T."/>
            <person name="Thoulutsang Y."/>
            <person name="Thoulutsang D."/>
            <person name="Topham K."/>
            <person name="Topping I."/>
            <person name="Tsamla T."/>
            <person name="Vassiliev H."/>
            <person name="Vo A."/>
            <person name="Wangchuk T."/>
            <person name="Wangdi T."/>
            <person name="Weiand M."/>
            <person name="Wilkinson J."/>
            <person name="Wilson A."/>
            <person name="Yadav S."/>
            <person name="Young G."/>
            <person name="Yu Q."/>
            <person name="Zembek L."/>
            <person name="Zhong D."/>
            <person name="Zimmer A."/>
            <person name="Zwirko Z."/>
            <person name="Jaffe D.B."/>
            <person name="Alvarez P."/>
            <person name="Brockman W."/>
            <person name="Butler J."/>
            <person name="Chin C."/>
            <person name="Gnerre S."/>
            <person name="Grabherr M."/>
            <person name="Kleber M."/>
            <person name="Mauceli E."/>
            <person name="MacCallum I."/>
        </authorList>
    </citation>
    <scope>NUCLEOTIDE SEQUENCE [LARGE SCALE GENOMIC DNA]</scope>
    <source>
        <strain evidence="10">Tucson 15010-1051.87</strain>
    </source>
</reference>
<dbReference type="InParanoid" id="B4LTE5"/>
<dbReference type="GO" id="GO:0030424">
    <property type="term" value="C:axon"/>
    <property type="evidence" value="ECO:0007669"/>
    <property type="project" value="TreeGrafter"/>
</dbReference>
<keyword evidence="10" id="KW-1185">Reference proteome</keyword>
<dbReference type="OrthoDB" id="6366728at2759"/>
<dbReference type="AlphaFoldDB" id="B4LTE5"/>
<evidence type="ECO:0000256" key="3">
    <source>
        <dbReference type="ARBA" id="ARBA00022692"/>
    </source>
</evidence>
<evidence type="ECO:0000256" key="2">
    <source>
        <dbReference type="ARBA" id="ARBA00022475"/>
    </source>
</evidence>
<evidence type="ECO:0000256" key="5">
    <source>
        <dbReference type="ARBA" id="ARBA00023136"/>
    </source>
</evidence>
<dbReference type="GO" id="GO:0050909">
    <property type="term" value="P:sensory perception of taste"/>
    <property type="evidence" value="ECO:0007669"/>
    <property type="project" value="InterPro"/>
</dbReference>
<gene>
    <name evidence="9" type="primary">Dvir\GJ10575</name>
    <name evidence="9" type="ORF">Dvir_GJ10575</name>
</gene>